<accession>A0AAV0DV72</accession>
<keyword evidence="2" id="KW-0732">Signal</keyword>
<evidence type="ECO:0000256" key="2">
    <source>
        <dbReference type="ARBA" id="ARBA00022729"/>
    </source>
</evidence>
<evidence type="ECO:0000313" key="5">
    <source>
        <dbReference type="Proteomes" id="UP001152523"/>
    </source>
</evidence>
<sequence>MKIVNPEDVCGIGNGVVNPLAAVEPGLLYDITFSDYIGYLKTFDISWELLIPFDNPTDVKEIQKIKPYNLNVPSFFKLLSEDQDVCDFKRKVKHVGVESASTYRARLGDVDGIEISVYPTELSFIGAQEMTFKLTVRIIDWSKNKANSFHTYLEWYNAKYNVRSSILIAKKD</sequence>
<dbReference type="InterPro" id="IPR041469">
    <property type="entry name" value="Subtilisin-like_FN3"/>
</dbReference>
<comment type="caution">
    <text evidence="4">The sequence shown here is derived from an EMBL/GenBank/DDBJ whole genome shotgun (WGS) entry which is preliminary data.</text>
</comment>
<dbReference type="Proteomes" id="UP001152523">
    <property type="component" value="Unassembled WGS sequence"/>
</dbReference>
<dbReference type="EMBL" id="CAMAPF010000150">
    <property type="protein sequence ID" value="CAH9109361.1"/>
    <property type="molecule type" value="Genomic_DNA"/>
</dbReference>
<evidence type="ECO:0000256" key="1">
    <source>
        <dbReference type="ARBA" id="ARBA00011073"/>
    </source>
</evidence>
<dbReference type="Pfam" id="PF17766">
    <property type="entry name" value="fn3_6"/>
    <property type="match status" value="1"/>
</dbReference>
<gene>
    <name evidence="4" type="ORF">CEPIT_LOCUS18685</name>
</gene>
<evidence type="ECO:0000259" key="3">
    <source>
        <dbReference type="Pfam" id="PF17766"/>
    </source>
</evidence>
<organism evidence="4 5">
    <name type="scientific">Cuscuta epithymum</name>
    <dbReference type="NCBI Taxonomy" id="186058"/>
    <lineage>
        <taxon>Eukaryota</taxon>
        <taxon>Viridiplantae</taxon>
        <taxon>Streptophyta</taxon>
        <taxon>Embryophyta</taxon>
        <taxon>Tracheophyta</taxon>
        <taxon>Spermatophyta</taxon>
        <taxon>Magnoliopsida</taxon>
        <taxon>eudicotyledons</taxon>
        <taxon>Gunneridae</taxon>
        <taxon>Pentapetalae</taxon>
        <taxon>asterids</taxon>
        <taxon>lamiids</taxon>
        <taxon>Solanales</taxon>
        <taxon>Convolvulaceae</taxon>
        <taxon>Cuscuteae</taxon>
        <taxon>Cuscuta</taxon>
        <taxon>Cuscuta subgen. Cuscuta</taxon>
    </lineage>
</organism>
<dbReference type="PANTHER" id="PTHR10795">
    <property type="entry name" value="PROPROTEIN CONVERTASE SUBTILISIN/KEXIN"/>
    <property type="match status" value="1"/>
</dbReference>
<proteinExistence type="inferred from homology"/>
<dbReference type="AlphaFoldDB" id="A0AAV0DV72"/>
<name>A0AAV0DV72_9ASTE</name>
<comment type="similarity">
    <text evidence="1">Belongs to the peptidase S8 family.</text>
</comment>
<dbReference type="Gene3D" id="2.60.40.2310">
    <property type="match status" value="1"/>
</dbReference>
<feature type="domain" description="Subtilisin-like protease fibronectin type-III" evidence="3">
    <location>
        <begin position="69"/>
        <end position="168"/>
    </location>
</feature>
<protein>
    <recommendedName>
        <fullName evidence="3">Subtilisin-like protease fibronectin type-III domain-containing protein</fullName>
    </recommendedName>
</protein>
<evidence type="ECO:0000313" key="4">
    <source>
        <dbReference type="EMBL" id="CAH9109361.1"/>
    </source>
</evidence>
<dbReference type="InterPro" id="IPR045051">
    <property type="entry name" value="SBT"/>
</dbReference>
<reference evidence="4" key="1">
    <citation type="submission" date="2022-07" db="EMBL/GenBank/DDBJ databases">
        <authorList>
            <person name="Macas J."/>
            <person name="Novak P."/>
            <person name="Neumann P."/>
        </authorList>
    </citation>
    <scope>NUCLEOTIDE SEQUENCE</scope>
</reference>
<keyword evidence="5" id="KW-1185">Reference proteome</keyword>